<name>B8GHR8_METPE</name>
<dbReference type="EMBL" id="CP001338">
    <property type="protein sequence ID" value="ACL16673.1"/>
    <property type="molecule type" value="Genomic_DNA"/>
</dbReference>
<evidence type="ECO:0000313" key="3">
    <source>
        <dbReference type="Proteomes" id="UP000002457"/>
    </source>
</evidence>
<sequence>MERSTLLKIFGFLVVLVIAITVISYLGLDGGLVRENLQGVLGSFSRPPP</sequence>
<dbReference type="KEGG" id="mpl:Mpal_1340"/>
<organism evidence="2 3">
    <name type="scientific">Methanosphaerula palustris (strain ATCC BAA-1556 / DSM 19958 / E1-9c)</name>
    <dbReference type="NCBI Taxonomy" id="521011"/>
    <lineage>
        <taxon>Archaea</taxon>
        <taxon>Methanobacteriati</taxon>
        <taxon>Methanobacteriota</taxon>
        <taxon>Stenosarchaea group</taxon>
        <taxon>Methanomicrobia</taxon>
        <taxon>Methanomicrobiales</taxon>
        <taxon>Methanoregulaceae</taxon>
        <taxon>Methanosphaerula</taxon>
    </lineage>
</organism>
<keyword evidence="1" id="KW-0472">Membrane</keyword>
<keyword evidence="3" id="KW-1185">Reference proteome</keyword>
<dbReference type="AlphaFoldDB" id="B8GHR8"/>
<dbReference type="Proteomes" id="UP000002457">
    <property type="component" value="Chromosome"/>
</dbReference>
<protein>
    <submittedName>
        <fullName evidence="2">Uncharacterized protein</fullName>
    </submittedName>
</protein>
<evidence type="ECO:0000256" key="1">
    <source>
        <dbReference type="SAM" id="Phobius"/>
    </source>
</evidence>
<gene>
    <name evidence="2" type="ordered locus">Mpal_1340</name>
</gene>
<dbReference type="GeneID" id="54124429"/>
<accession>B8GHR8</accession>
<evidence type="ECO:0000313" key="2">
    <source>
        <dbReference type="EMBL" id="ACL16673.1"/>
    </source>
</evidence>
<keyword evidence="1" id="KW-0812">Transmembrane</keyword>
<dbReference type="HOGENOM" id="CLU_3194540_0_0_2"/>
<keyword evidence="1" id="KW-1133">Transmembrane helix</keyword>
<feature type="transmembrane region" description="Helical" evidence="1">
    <location>
        <begin position="6"/>
        <end position="28"/>
    </location>
</feature>
<reference evidence="2 3" key="1">
    <citation type="journal article" date="2015" name="Genome Announc.">
        <title>Complete Genome Sequence of Methanosphaerula palustris E1-9CT, a Hydrogenotrophic Methanogen Isolated from a Minerotrophic Fen Peatland.</title>
        <authorList>
            <person name="Cadillo-Quiroz H."/>
            <person name="Browne P."/>
            <person name="Kyrpides N."/>
            <person name="Woyke T."/>
            <person name="Goodwin L."/>
            <person name="Detter C."/>
            <person name="Yavitt J.B."/>
            <person name="Zinder S.H."/>
        </authorList>
    </citation>
    <scope>NUCLEOTIDE SEQUENCE [LARGE SCALE GENOMIC DNA]</scope>
    <source>
        <strain evidence="3">ATCC BAA-1556 / DSM 19958 / E1-9c</strain>
    </source>
</reference>
<proteinExistence type="predicted"/>
<dbReference type="RefSeq" id="WP_012617992.1">
    <property type="nucleotide sequence ID" value="NC_011832.1"/>
</dbReference>